<reference evidence="5" key="1">
    <citation type="submission" date="2014-01" db="EMBL/GenBank/DDBJ databases">
        <title>The genome of the white-rot fungus Pycnoporus cinnabarinus: a basidiomycete model with a versatile arsenal for lignocellulosic biomass breakdown.</title>
        <authorList>
            <person name="Levasseur A."/>
            <person name="Lomascolo A."/>
            <person name="Ruiz-Duenas F.J."/>
            <person name="Uzan E."/>
            <person name="Piumi F."/>
            <person name="Kues U."/>
            <person name="Ram A.F.J."/>
            <person name="Murat C."/>
            <person name="Haon M."/>
            <person name="Benoit I."/>
            <person name="Arfi Y."/>
            <person name="Chevret D."/>
            <person name="Drula E."/>
            <person name="Kwon M.J."/>
            <person name="Gouret P."/>
            <person name="Lesage-Meessen L."/>
            <person name="Lombard V."/>
            <person name="Mariette J."/>
            <person name="Noirot C."/>
            <person name="Park J."/>
            <person name="Patyshakuliyeva A."/>
            <person name="Wieneger R.A.B."/>
            <person name="Wosten H.A.B."/>
            <person name="Martin F."/>
            <person name="Coutinho P.M."/>
            <person name="de Vries R."/>
            <person name="Martinez A.T."/>
            <person name="Klopp C."/>
            <person name="Pontarotti P."/>
            <person name="Henrissat B."/>
            <person name="Record E."/>
        </authorList>
    </citation>
    <scope>NUCLEOTIDE SEQUENCE [LARGE SCALE GENOMIC DNA]</scope>
    <source>
        <strain evidence="5">BRFM137</strain>
    </source>
</reference>
<keyword evidence="3" id="KW-0788">Thiol protease</keyword>
<keyword evidence="3" id="KW-0378">Hydrolase</keyword>
<proteinExistence type="inferred from homology"/>
<dbReference type="AlphaFoldDB" id="A0A060S7K5"/>
<evidence type="ECO:0000256" key="2">
    <source>
        <dbReference type="ARBA" id="ARBA00022703"/>
    </source>
</evidence>
<dbReference type="GO" id="GO:0005737">
    <property type="term" value="C:cytoplasm"/>
    <property type="evidence" value="ECO:0007669"/>
    <property type="project" value="TreeGrafter"/>
</dbReference>
<comment type="similarity">
    <text evidence="1">Belongs to the peptidase C14B family.</text>
</comment>
<feature type="domain" description="Peptidase C14 caspase" evidence="4">
    <location>
        <begin position="15"/>
        <end position="271"/>
    </location>
</feature>
<dbReference type="Pfam" id="PF00656">
    <property type="entry name" value="Peptidase_C14"/>
    <property type="match status" value="1"/>
</dbReference>
<dbReference type="GO" id="GO:0006915">
    <property type="term" value="P:apoptotic process"/>
    <property type="evidence" value="ECO:0007669"/>
    <property type="project" value="UniProtKB-KW"/>
</dbReference>
<sequence>MPAVLSRAHSSQAVKKALLIGIQYSSTLARHNPRFELKGAHKDPWALRKVLIDLFGYKDEDILILIDDQSEQYDMPTRENILAAMRDLVKDAQPGDRFVFSFSGHGGQVPNEDGTEDDGWDENTEMFENYIKDDDVRSILVSNLPSGAHLSMVFDCCHSGTASDLPSVFTDGLSSPASPLTSFSPKLPWKSHYPSIDAEDIGFSQTFVDDAVQLATGWMKGMHRRTRSYSMPPESPGPHVTSWSACMDNQSTFGGRSGGFFIKAFTEALRAS</sequence>
<protein>
    <recommendedName>
        <fullName evidence="4">Peptidase C14 caspase domain-containing protein</fullName>
    </recommendedName>
</protein>
<dbReference type="HOGENOM" id="CLU_029389_3_3_1"/>
<dbReference type="InterPro" id="IPR011600">
    <property type="entry name" value="Pept_C14_caspase"/>
</dbReference>
<dbReference type="PANTHER" id="PTHR48104:SF30">
    <property type="entry name" value="METACASPASE-1"/>
    <property type="match status" value="1"/>
</dbReference>
<dbReference type="OrthoDB" id="3223806at2759"/>
<comment type="caution">
    <text evidence="5">The sequence shown here is derived from an EMBL/GenBank/DDBJ whole genome shotgun (WGS) entry which is preliminary data.</text>
</comment>
<dbReference type="EMBL" id="CCBP010000083">
    <property type="protein sequence ID" value="CDO70477.1"/>
    <property type="molecule type" value="Genomic_DNA"/>
</dbReference>
<gene>
    <name evidence="5" type="ORF">BN946_scf184569.g20</name>
</gene>
<evidence type="ECO:0000256" key="3">
    <source>
        <dbReference type="ARBA" id="ARBA00022807"/>
    </source>
</evidence>
<evidence type="ECO:0000259" key="4">
    <source>
        <dbReference type="Pfam" id="PF00656"/>
    </source>
</evidence>
<evidence type="ECO:0000313" key="6">
    <source>
        <dbReference type="Proteomes" id="UP000029665"/>
    </source>
</evidence>
<evidence type="ECO:0000313" key="5">
    <source>
        <dbReference type="EMBL" id="CDO70477.1"/>
    </source>
</evidence>
<dbReference type="SUPFAM" id="SSF52129">
    <property type="entry name" value="Caspase-like"/>
    <property type="match status" value="1"/>
</dbReference>
<dbReference type="OMA" id="CNDITAW"/>
<dbReference type="GO" id="GO:0006508">
    <property type="term" value="P:proteolysis"/>
    <property type="evidence" value="ECO:0007669"/>
    <property type="project" value="InterPro"/>
</dbReference>
<dbReference type="PANTHER" id="PTHR48104">
    <property type="entry name" value="METACASPASE-4"/>
    <property type="match status" value="1"/>
</dbReference>
<dbReference type="Proteomes" id="UP000029665">
    <property type="component" value="Unassembled WGS sequence"/>
</dbReference>
<keyword evidence="2" id="KW-0053">Apoptosis</keyword>
<organism evidence="5 6">
    <name type="scientific">Pycnoporus cinnabarinus</name>
    <name type="common">Cinnabar-red polypore</name>
    <name type="synonym">Trametes cinnabarina</name>
    <dbReference type="NCBI Taxonomy" id="5643"/>
    <lineage>
        <taxon>Eukaryota</taxon>
        <taxon>Fungi</taxon>
        <taxon>Dikarya</taxon>
        <taxon>Basidiomycota</taxon>
        <taxon>Agaricomycotina</taxon>
        <taxon>Agaricomycetes</taxon>
        <taxon>Polyporales</taxon>
        <taxon>Polyporaceae</taxon>
        <taxon>Trametes</taxon>
    </lineage>
</organism>
<dbReference type="GO" id="GO:0004197">
    <property type="term" value="F:cysteine-type endopeptidase activity"/>
    <property type="evidence" value="ECO:0007669"/>
    <property type="project" value="InterPro"/>
</dbReference>
<name>A0A060S7K5_PYCCI</name>
<keyword evidence="3" id="KW-0645">Protease</keyword>
<accession>A0A060S7K5</accession>
<dbReference type="InterPro" id="IPR029030">
    <property type="entry name" value="Caspase-like_dom_sf"/>
</dbReference>
<dbReference type="InterPro" id="IPR050452">
    <property type="entry name" value="Metacaspase"/>
</dbReference>
<dbReference type="Gene3D" id="3.40.50.1460">
    <property type="match status" value="1"/>
</dbReference>
<evidence type="ECO:0000256" key="1">
    <source>
        <dbReference type="ARBA" id="ARBA00009005"/>
    </source>
</evidence>
<keyword evidence="6" id="KW-1185">Reference proteome</keyword>